<reference evidence="1" key="1">
    <citation type="submission" date="2020-06" db="EMBL/GenBank/DDBJ databases">
        <title>WGS assembly of Ceratodon purpureus strain R40.</title>
        <authorList>
            <person name="Carey S.B."/>
            <person name="Jenkins J."/>
            <person name="Shu S."/>
            <person name="Lovell J.T."/>
            <person name="Sreedasyam A."/>
            <person name="Maumus F."/>
            <person name="Tiley G.P."/>
            <person name="Fernandez-Pozo N."/>
            <person name="Barry K."/>
            <person name="Chen C."/>
            <person name="Wang M."/>
            <person name="Lipzen A."/>
            <person name="Daum C."/>
            <person name="Saski C.A."/>
            <person name="Payton A.C."/>
            <person name="Mcbreen J.C."/>
            <person name="Conrad R.E."/>
            <person name="Kollar L.M."/>
            <person name="Olsson S."/>
            <person name="Huttunen S."/>
            <person name="Landis J.B."/>
            <person name="Wickett N.J."/>
            <person name="Johnson M.G."/>
            <person name="Rensing S.A."/>
            <person name="Grimwood J."/>
            <person name="Schmutz J."/>
            <person name="Mcdaniel S.F."/>
        </authorList>
    </citation>
    <scope>NUCLEOTIDE SEQUENCE</scope>
    <source>
        <strain evidence="1">R40</strain>
    </source>
</reference>
<name>A0A8T0GHZ6_CERPU</name>
<dbReference type="EMBL" id="CM026431">
    <property type="protein sequence ID" value="KAG0559096.1"/>
    <property type="molecule type" value="Genomic_DNA"/>
</dbReference>
<dbReference type="AlphaFoldDB" id="A0A8T0GHZ6"/>
<protein>
    <submittedName>
        <fullName evidence="1">Uncharacterized protein</fullName>
    </submittedName>
</protein>
<sequence>MIPLYQLGMVLHTEPFQEERAGVFEFCQVSIVLRYLLPATSLAGTASSRAFMSASVSLTPRAAMFDIFQVGCLCGSWNGDCLSSSLMYYPSQGQLTGCTLLLFGNLGNTFQ</sequence>
<dbReference type="Proteomes" id="UP000822688">
    <property type="component" value="Chromosome 10"/>
</dbReference>
<evidence type="ECO:0000313" key="1">
    <source>
        <dbReference type="EMBL" id="KAG0559096.1"/>
    </source>
</evidence>
<keyword evidence="2" id="KW-1185">Reference proteome</keyword>
<accession>A0A8T0GHZ6</accession>
<evidence type="ECO:0000313" key="2">
    <source>
        <dbReference type="Proteomes" id="UP000822688"/>
    </source>
</evidence>
<gene>
    <name evidence="1" type="ORF">KC19_10G079000</name>
</gene>
<proteinExistence type="predicted"/>
<comment type="caution">
    <text evidence="1">The sequence shown here is derived from an EMBL/GenBank/DDBJ whole genome shotgun (WGS) entry which is preliminary data.</text>
</comment>
<organism evidence="1 2">
    <name type="scientific">Ceratodon purpureus</name>
    <name type="common">Fire moss</name>
    <name type="synonym">Dicranum purpureum</name>
    <dbReference type="NCBI Taxonomy" id="3225"/>
    <lineage>
        <taxon>Eukaryota</taxon>
        <taxon>Viridiplantae</taxon>
        <taxon>Streptophyta</taxon>
        <taxon>Embryophyta</taxon>
        <taxon>Bryophyta</taxon>
        <taxon>Bryophytina</taxon>
        <taxon>Bryopsida</taxon>
        <taxon>Dicranidae</taxon>
        <taxon>Pseudoditrichales</taxon>
        <taxon>Ditrichaceae</taxon>
        <taxon>Ceratodon</taxon>
    </lineage>
</organism>